<proteinExistence type="predicted"/>
<keyword evidence="1" id="KW-0479">Metal-binding</keyword>
<dbReference type="SMART" id="SM00064">
    <property type="entry name" value="FYVE"/>
    <property type="match status" value="1"/>
</dbReference>
<dbReference type="Proteomes" id="UP000307173">
    <property type="component" value="Unassembled WGS sequence"/>
</dbReference>
<dbReference type="Gene3D" id="3.30.40.10">
    <property type="entry name" value="Zinc/RING finger domain, C3HC4 (zinc finger)"/>
    <property type="match status" value="1"/>
</dbReference>
<dbReference type="InterPro" id="IPR013083">
    <property type="entry name" value="Znf_RING/FYVE/PHD"/>
</dbReference>
<accession>A0A4T0WXS0</accession>
<reference evidence="6 7" key="1">
    <citation type="journal article" date="2019" name="Front. Genet.">
        <title>Whole-Genome Sequencing of the Opportunistic Yeast Pathogen Candida inconspicua Uncovers Its Hybrid Origin.</title>
        <authorList>
            <person name="Mixao V."/>
            <person name="Hansen A.P."/>
            <person name="Saus E."/>
            <person name="Boekhout T."/>
            <person name="Lass-Florl C."/>
            <person name="Gabaldon T."/>
        </authorList>
    </citation>
    <scope>NUCLEOTIDE SEQUENCE [LARGE SCALE GENOMIC DNA]</scope>
    <source>
        <strain evidence="6 7">CBS 180</strain>
    </source>
</reference>
<comment type="caution">
    <text evidence="6">The sequence shown here is derived from an EMBL/GenBank/DDBJ whole genome shotgun (WGS) entry which is preliminary data.</text>
</comment>
<dbReference type="SUPFAM" id="SSF57903">
    <property type="entry name" value="FYVE/PHD zinc finger"/>
    <property type="match status" value="1"/>
</dbReference>
<dbReference type="InterPro" id="IPR013087">
    <property type="entry name" value="Znf_C2H2_type"/>
</dbReference>
<dbReference type="CDD" id="cd15737">
    <property type="entry name" value="FYVE2_Vac1p_like"/>
    <property type="match status" value="1"/>
</dbReference>
<dbReference type="InterPro" id="IPR021565">
    <property type="entry name" value="Rbsn_Rab-bd"/>
</dbReference>
<protein>
    <recommendedName>
        <fullName evidence="5">FYVE-type domain-containing protein</fullName>
    </recommendedName>
</protein>
<dbReference type="SUPFAM" id="SSF140125">
    <property type="entry name" value="Rabenosyn-5 Rab-binding domain-like"/>
    <property type="match status" value="1"/>
</dbReference>
<evidence type="ECO:0000313" key="6">
    <source>
        <dbReference type="EMBL" id="TID19210.1"/>
    </source>
</evidence>
<dbReference type="AlphaFoldDB" id="A0A4T0WXS0"/>
<name>A0A4T0WXS0_9ASCO</name>
<dbReference type="PROSITE" id="PS50178">
    <property type="entry name" value="ZF_FYVE"/>
    <property type="match status" value="1"/>
</dbReference>
<dbReference type="InterPro" id="IPR000306">
    <property type="entry name" value="Znf_FYVE"/>
</dbReference>
<dbReference type="PROSITE" id="PS00028">
    <property type="entry name" value="ZINC_FINGER_C2H2_1"/>
    <property type="match status" value="1"/>
</dbReference>
<gene>
    <name evidence="6" type="ORF">CANINC_003780</name>
</gene>
<organism evidence="6 7">
    <name type="scientific">Pichia inconspicua</name>
    <dbReference type="NCBI Taxonomy" id="52247"/>
    <lineage>
        <taxon>Eukaryota</taxon>
        <taxon>Fungi</taxon>
        <taxon>Dikarya</taxon>
        <taxon>Ascomycota</taxon>
        <taxon>Saccharomycotina</taxon>
        <taxon>Pichiomycetes</taxon>
        <taxon>Pichiales</taxon>
        <taxon>Pichiaceae</taxon>
        <taxon>Pichia</taxon>
    </lineage>
</organism>
<feature type="domain" description="FYVE-type" evidence="5">
    <location>
        <begin position="91"/>
        <end position="157"/>
    </location>
</feature>
<evidence type="ECO:0000313" key="7">
    <source>
        <dbReference type="Proteomes" id="UP000307173"/>
    </source>
</evidence>
<dbReference type="Pfam" id="PF11464">
    <property type="entry name" value="Rbsn"/>
    <property type="match status" value="1"/>
</dbReference>
<sequence>MYQCPICFESFNQLLQVDEHIERSHLSITILEADKTNEYIELRQKRMNEIGLQKLVVEKRFNKLISFVRSNEKEVTHQQFEQFEKTIVDWNNDQKECKICQVRFSWFNRKHHCRICGNTVCDDLQRGCSMNVPISIIMEIFGLQNNWEFSIRICKHCKKLAISKRIFEKDRNSQELLFVKFWKRWKLVSEKIDQLDLTVIRDNSENDLFVSLFTKLDNLIKEVDHVLSKKNEILSEDEYKMLKNLKNHVFTYIQKNLPILRKAQERKLMDERKILQKLTSKPKLTKIEIQNKREKLMVLNEQKFLVEEMYREFKKQRRFDDLITLDSNLLDIQKEIDQLVIELGDESF</sequence>
<evidence type="ECO:0000256" key="3">
    <source>
        <dbReference type="ARBA" id="ARBA00022833"/>
    </source>
</evidence>
<dbReference type="GO" id="GO:0008270">
    <property type="term" value="F:zinc ion binding"/>
    <property type="evidence" value="ECO:0007669"/>
    <property type="project" value="UniProtKB-KW"/>
</dbReference>
<dbReference type="EMBL" id="SELW01000599">
    <property type="protein sequence ID" value="TID19210.1"/>
    <property type="molecule type" value="Genomic_DNA"/>
</dbReference>
<keyword evidence="7" id="KW-1185">Reference proteome</keyword>
<keyword evidence="2 4" id="KW-0863">Zinc-finger</keyword>
<evidence type="ECO:0000256" key="4">
    <source>
        <dbReference type="PROSITE-ProRule" id="PRU00091"/>
    </source>
</evidence>
<dbReference type="STRING" id="52247.A0A4T0WXS0"/>
<evidence type="ECO:0000256" key="2">
    <source>
        <dbReference type="ARBA" id="ARBA00022771"/>
    </source>
</evidence>
<keyword evidence="3" id="KW-0862">Zinc</keyword>
<dbReference type="PANTHER" id="PTHR13510:SF44">
    <property type="entry name" value="RABENOSYN-5"/>
    <property type="match status" value="1"/>
</dbReference>
<dbReference type="OrthoDB" id="166134at2759"/>
<dbReference type="PANTHER" id="PTHR13510">
    <property type="entry name" value="FYVE-FINGER-CONTAINING RAB5 EFFECTOR PROTEIN RABENOSYN-5-RELATED"/>
    <property type="match status" value="1"/>
</dbReference>
<evidence type="ECO:0000256" key="1">
    <source>
        <dbReference type="ARBA" id="ARBA00022723"/>
    </source>
</evidence>
<dbReference type="GO" id="GO:0032266">
    <property type="term" value="F:phosphatidylinositol-3-phosphate binding"/>
    <property type="evidence" value="ECO:0007669"/>
    <property type="project" value="UniProtKB-ARBA"/>
</dbReference>
<dbReference type="InterPro" id="IPR011011">
    <property type="entry name" value="Znf_FYVE_PHD"/>
</dbReference>
<dbReference type="Pfam" id="PF01363">
    <property type="entry name" value="FYVE"/>
    <property type="match status" value="1"/>
</dbReference>
<dbReference type="InterPro" id="IPR017455">
    <property type="entry name" value="Znf_FYVE-rel"/>
</dbReference>
<evidence type="ECO:0000259" key="5">
    <source>
        <dbReference type="PROSITE" id="PS50178"/>
    </source>
</evidence>
<dbReference type="InterPro" id="IPR052727">
    <property type="entry name" value="Rab4/Rab5_effector"/>
</dbReference>
<dbReference type="InterPro" id="IPR036531">
    <property type="entry name" value="Rbsn_Rab-bd_sf"/>
</dbReference>